<organism evidence="2 3">
    <name type="scientific">Hucho hucho</name>
    <name type="common">huchen</name>
    <dbReference type="NCBI Taxonomy" id="62062"/>
    <lineage>
        <taxon>Eukaryota</taxon>
        <taxon>Metazoa</taxon>
        <taxon>Chordata</taxon>
        <taxon>Craniata</taxon>
        <taxon>Vertebrata</taxon>
        <taxon>Euteleostomi</taxon>
        <taxon>Actinopterygii</taxon>
        <taxon>Neopterygii</taxon>
        <taxon>Teleostei</taxon>
        <taxon>Protacanthopterygii</taxon>
        <taxon>Salmoniformes</taxon>
        <taxon>Salmonidae</taxon>
        <taxon>Salmoninae</taxon>
        <taxon>Hucho</taxon>
    </lineage>
</organism>
<sequence>MYEEYQRQEEENIKKGKKGSVSTISGLSATPAPVVNGNLEIRELDDHSQTQTPESEAEYGEGGAAGAGGDSRNLLAEGGVGLGLGVKGPNREALTPGEEGQGSGVRVEVHDLLVDIKAEKVEATEVKLDDLDLSPEGMVGGGGMEGLVGRGVMEGLGGGIGGIGGGRMEGLGGGGIGGGRMENGPLVEVDSLLDSAYSAVVQKLKGNHGNLASKDETVVTGLGLGAMEDDGNMGPLITLADEKDSVPSNNGFLFSKVDEKLLPALATTDPLVLPSPDQHNPLGSVPVHSSTSASDDLSLLAHMTSCRGSDLSQAQGGLPEVGPFKIQSPLADISSIAQRESQAAEIQAQGYPGGEGPSGADGEAAGGKAGGDAVSTTSDTERSDDGKEMKIQTTATTQALHGRTAAQLERDLRVDLGFRGMPMTEEQRRQFSPGPRTTMFRIPEFKWSPMHQRLLTDLLFALETDVHVWRSHSTKSVMDFVNSNENIIFVHNTIHLISQMVDNIIIACGGILPLLSAATSPSVSVAHRCPTLVGGGIAGCYSGLVVTVC</sequence>
<name>A0A4W5LP96_9TELE</name>
<feature type="region of interest" description="Disordered" evidence="1">
    <location>
        <begin position="1"/>
        <end position="72"/>
    </location>
</feature>
<feature type="compositionally biased region" description="Basic and acidic residues" evidence="1">
    <location>
        <begin position="1"/>
        <end position="14"/>
    </location>
</feature>
<feature type="compositionally biased region" description="Gly residues" evidence="1">
    <location>
        <begin position="351"/>
        <end position="370"/>
    </location>
</feature>
<dbReference type="STRING" id="62062.ENSHHUP00000027579"/>
<reference evidence="3" key="1">
    <citation type="submission" date="2018-06" db="EMBL/GenBank/DDBJ databases">
        <title>Genome assembly of Danube salmon.</title>
        <authorList>
            <person name="Macqueen D.J."/>
            <person name="Gundappa M.K."/>
        </authorList>
    </citation>
    <scope>NUCLEOTIDE SEQUENCE [LARGE SCALE GENOMIC DNA]</scope>
</reference>
<keyword evidence="3" id="KW-1185">Reference proteome</keyword>
<evidence type="ECO:0000313" key="3">
    <source>
        <dbReference type="Proteomes" id="UP000314982"/>
    </source>
</evidence>
<feature type="compositionally biased region" description="Basic and acidic residues" evidence="1">
    <location>
        <begin position="379"/>
        <end position="390"/>
    </location>
</feature>
<protein>
    <submittedName>
        <fullName evidence="2">Uncharacterized protein</fullName>
    </submittedName>
</protein>
<evidence type="ECO:0000256" key="1">
    <source>
        <dbReference type="SAM" id="MobiDB-lite"/>
    </source>
</evidence>
<dbReference type="AlphaFoldDB" id="A0A4W5LP96"/>
<reference evidence="2" key="2">
    <citation type="submission" date="2025-08" db="UniProtKB">
        <authorList>
            <consortium name="Ensembl"/>
        </authorList>
    </citation>
    <scope>IDENTIFICATION</scope>
</reference>
<feature type="compositionally biased region" description="Gly residues" evidence="1">
    <location>
        <begin position="60"/>
        <end position="69"/>
    </location>
</feature>
<dbReference type="Proteomes" id="UP000314982">
    <property type="component" value="Unassembled WGS sequence"/>
</dbReference>
<feature type="region of interest" description="Disordered" evidence="1">
    <location>
        <begin position="336"/>
        <end position="404"/>
    </location>
</feature>
<evidence type="ECO:0000313" key="2">
    <source>
        <dbReference type="Ensembl" id="ENSHHUP00000027579.1"/>
    </source>
</evidence>
<proteinExistence type="predicted"/>
<feature type="region of interest" description="Disordered" evidence="1">
    <location>
        <begin position="272"/>
        <end position="292"/>
    </location>
</feature>
<accession>A0A4W5LP96</accession>
<dbReference type="GeneTree" id="ENSGT00940000154934"/>
<reference evidence="2" key="3">
    <citation type="submission" date="2025-09" db="UniProtKB">
        <authorList>
            <consortium name="Ensembl"/>
        </authorList>
    </citation>
    <scope>IDENTIFICATION</scope>
</reference>
<dbReference type="Ensembl" id="ENSHHUT00000028678.1">
    <property type="protein sequence ID" value="ENSHHUP00000027579.1"/>
    <property type="gene ID" value="ENSHHUG00000017501.1"/>
</dbReference>